<protein>
    <submittedName>
        <fullName evidence="3">Sgnh hydrolase-type esterase domain</fullName>
    </submittedName>
</protein>
<dbReference type="CDD" id="cd00229">
    <property type="entry name" value="SGNH_hydrolase"/>
    <property type="match status" value="1"/>
</dbReference>
<gene>
    <name evidence="3" type="ORF">PYTT_1908</name>
</gene>
<organism evidence="3 4">
    <name type="scientific">Akkermansia glycaniphila</name>
    <dbReference type="NCBI Taxonomy" id="1679444"/>
    <lineage>
        <taxon>Bacteria</taxon>
        <taxon>Pseudomonadati</taxon>
        <taxon>Verrucomicrobiota</taxon>
        <taxon>Verrucomicrobiia</taxon>
        <taxon>Verrucomicrobiales</taxon>
        <taxon>Akkermansiaceae</taxon>
        <taxon>Akkermansia</taxon>
    </lineage>
</organism>
<evidence type="ECO:0000313" key="3">
    <source>
        <dbReference type="EMBL" id="SEH94007.1"/>
    </source>
</evidence>
<dbReference type="InterPro" id="IPR051532">
    <property type="entry name" value="Ester_Hydrolysis_Enzymes"/>
</dbReference>
<evidence type="ECO:0000313" key="4">
    <source>
        <dbReference type="Proteomes" id="UP000176204"/>
    </source>
</evidence>
<name>A0A1C7P9C8_9BACT</name>
<dbReference type="PANTHER" id="PTHR30383:SF5">
    <property type="entry name" value="SGNH HYDROLASE-TYPE ESTERASE DOMAIN-CONTAINING PROTEIN"/>
    <property type="match status" value="1"/>
</dbReference>
<dbReference type="AlphaFoldDB" id="A0A1C7P9C8"/>
<dbReference type="STRING" id="1679444.PYTT_1908"/>
<feature type="domain" description="SGNH hydrolase-type esterase" evidence="2">
    <location>
        <begin position="56"/>
        <end position="231"/>
    </location>
</feature>
<dbReference type="EMBL" id="LT629973">
    <property type="protein sequence ID" value="SEH94007.1"/>
    <property type="molecule type" value="Genomic_DNA"/>
</dbReference>
<keyword evidence="4" id="KW-1185">Reference proteome</keyword>
<dbReference type="RefSeq" id="WP_067777866.1">
    <property type="nucleotide sequence ID" value="NZ_LIGX01000041.1"/>
</dbReference>
<reference evidence="4" key="1">
    <citation type="submission" date="2016-09" db="EMBL/GenBank/DDBJ databases">
        <authorList>
            <person name="Koehorst J."/>
        </authorList>
    </citation>
    <scope>NUCLEOTIDE SEQUENCE [LARGE SCALE GENOMIC DNA]</scope>
</reference>
<keyword evidence="1" id="KW-0732">Signal</keyword>
<dbReference type="GO" id="GO:0004622">
    <property type="term" value="F:phosphatidylcholine lysophospholipase activity"/>
    <property type="evidence" value="ECO:0007669"/>
    <property type="project" value="TreeGrafter"/>
</dbReference>
<dbReference type="KEGG" id="agl:PYTT_1908"/>
<dbReference type="Gene3D" id="3.40.50.1110">
    <property type="entry name" value="SGNH hydrolase"/>
    <property type="match status" value="1"/>
</dbReference>
<proteinExistence type="predicted"/>
<feature type="chain" id="PRO_5014266424" evidence="1">
    <location>
        <begin position="20"/>
        <end position="253"/>
    </location>
</feature>
<dbReference type="InterPro" id="IPR013830">
    <property type="entry name" value="SGNH_hydro"/>
</dbReference>
<keyword evidence="3" id="KW-0378">Hydrolase</keyword>
<dbReference type="InterPro" id="IPR036514">
    <property type="entry name" value="SGNH_hydro_sf"/>
</dbReference>
<dbReference type="SUPFAM" id="SSF52266">
    <property type="entry name" value="SGNH hydrolase"/>
    <property type="match status" value="1"/>
</dbReference>
<dbReference type="PANTHER" id="PTHR30383">
    <property type="entry name" value="THIOESTERASE 1/PROTEASE 1/LYSOPHOSPHOLIPASE L1"/>
    <property type="match status" value="1"/>
</dbReference>
<dbReference type="Proteomes" id="UP000176204">
    <property type="component" value="Chromosome I"/>
</dbReference>
<accession>A0A1C7P9C8</accession>
<dbReference type="Pfam" id="PF13472">
    <property type="entry name" value="Lipase_GDSL_2"/>
    <property type="match status" value="1"/>
</dbReference>
<feature type="signal peptide" evidence="1">
    <location>
        <begin position="1"/>
        <end position="19"/>
    </location>
</feature>
<sequence length="253" mass="28645">MKLIHTLIGTLCMAFCAHAADIPAPEKSTEDNLKLPDYKKLHQLVGAKDKPILWLFLGDSITHGALHTHGWRSYPEHWQEVIKWEPRKPGGYRRTNDIIVNTAVSGETASGFLKNIDWRLNQFKPQVVFIDFGTNDAVKIGKIDVFKKDLTTIVQQIRRMKAIPVLQVSSPNMRNNPRDFEYSNAVREIAAKEKVLLVDHAAHWKKAMGENQAIKPWMNDNIHPNGLGHRAMVIKLATDLGFMDPSSPTLKMP</sequence>
<evidence type="ECO:0000256" key="1">
    <source>
        <dbReference type="SAM" id="SignalP"/>
    </source>
</evidence>
<evidence type="ECO:0000259" key="2">
    <source>
        <dbReference type="Pfam" id="PF13472"/>
    </source>
</evidence>